<evidence type="ECO:0000313" key="1">
    <source>
        <dbReference type="EMBL" id="WUQ17505.1"/>
    </source>
</evidence>
<keyword evidence="1" id="KW-0540">Nuclease</keyword>
<keyword evidence="1" id="KW-0255">Endonuclease</keyword>
<protein>
    <submittedName>
        <fullName evidence="1">Endonuclease VII domain-containing protein</fullName>
    </submittedName>
</protein>
<dbReference type="InterPro" id="IPR038563">
    <property type="entry name" value="Endonuclease_7_sf"/>
</dbReference>
<accession>A0ABZ1TPS9</accession>
<dbReference type="InterPro" id="IPR044925">
    <property type="entry name" value="His-Me_finger_sf"/>
</dbReference>
<dbReference type="SUPFAM" id="SSF54060">
    <property type="entry name" value="His-Me finger endonucleases"/>
    <property type="match status" value="1"/>
</dbReference>
<dbReference type="Pfam" id="PF02945">
    <property type="entry name" value="Endonuclease_7"/>
    <property type="match status" value="1"/>
</dbReference>
<dbReference type="GO" id="GO:0004519">
    <property type="term" value="F:endonuclease activity"/>
    <property type="evidence" value="ECO:0007669"/>
    <property type="project" value="UniProtKB-KW"/>
</dbReference>
<proteinExistence type="predicted"/>
<dbReference type="EMBL" id="CP108090">
    <property type="protein sequence ID" value="WUQ17505.1"/>
    <property type="molecule type" value="Genomic_DNA"/>
</dbReference>
<dbReference type="RefSeq" id="WP_328965721.1">
    <property type="nucleotide sequence ID" value="NZ_CP108090.1"/>
</dbReference>
<reference evidence="1" key="1">
    <citation type="submission" date="2022-10" db="EMBL/GenBank/DDBJ databases">
        <title>The complete genomes of actinobacterial strains from the NBC collection.</title>
        <authorList>
            <person name="Joergensen T.S."/>
            <person name="Alvarez Arevalo M."/>
            <person name="Sterndorff E.B."/>
            <person name="Faurdal D."/>
            <person name="Vuksanovic O."/>
            <person name="Mourched A.-S."/>
            <person name="Charusanti P."/>
            <person name="Shaw S."/>
            <person name="Blin K."/>
            <person name="Weber T."/>
        </authorList>
    </citation>
    <scope>NUCLEOTIDE SEQUENCE</scope>
    <source>
        <strain evidence="1">NBC_00248</strain>
    </source>
</reference>
<dbReference type="Gene3D" id="3.40.1800.10">
    <property type="entry name" value="His-Me finger endonucleases"/>
    <property type="match status" value="1"/>
</dbReference>
<keyword evidence="2" id="KW-1185">Reference proteome</keyword>
<keyword evidence="1" id="KW-0378">Hydrolase</keyword>
<organism evidence="1 2">
    <name type="scientific">Streptomyces virginiae</name>
    <name type="common">Streptomyces cinnamonensis</name>
    <dbReference type="NCBI Taxonomy" id="1961"/>
    <lineage>
        <taxon>Bacteria</taxon>
        <taxon>Bacillati</taxon>
        <taxon>Actinomycetota</taxon>
        <taxon>Actinomycetes</taxon>
        <taxon>Kitasatosporales</taxon>
        <taxon>Streptomycetaceae</taxon>
        <taxon>Streptomyces</taxon>
    </lineage>
</organism>
<name>A0ABZ1TPS9_STRVG</name>
<sequence>MDWNFDGPYFCCVLCEDDDDPDPRHRRANKKLCVRCNRAEQQARTYSLTVEKVNGILRVQRDACGLCGEEPGDAFGSVDEAGRSFWNIDHDHACCGQGGSCGRCVRGMLCRMCNTTRLPAYERLPEILRDSPRFNAYLNSPPARQPDARPIGRDTGGPRGAFSAILDAYFNC</sequence>
<dbReference type="InterPro" id="IPR004211">
    <property type="entry name" value="Endonuclease_7"/>
</dbReference>
<evidence type="ECO:0000313" key="2">
    <source>
        <dbReference type="Proteomes" id="UP001432039"/>
    </source>
</evidence>
<gene>
    <name evidence="1" type="ORF">OG517_42425</name>
</gene>
<dbReference type="Proteomes" id="UP001432039">
    <property type="component" value="Chromosome"/>
</dbReference>